<protein>
    <recommendedName>
        <fullName evidence="8">Endonuclease V</fullName>
    </recommendedName>
</protein>
<comment type="subcellular location">
    <subcellularLocation>
        <location evidence="1">Cytoplasm</location>
    </subcellularLocation>
</comment>
<evidence type="ECO:0000256" key="1">
    <source>
        <dbReference type="ARBA" id="ARBA00004496"/>
    </source>
</evidence>
<dbReference type="OrthoDB" id="9790916at2"/>
<keyword evidence="4" id="KW-0255">Endonuclease</keyword>
<sequence>MSHLRWGTCGEEILAGTMARGEAEAFLRSVAQRVREVPLPFVPSLLVGADVAYGERQAVAAVVVWDLREGKVVWEETREGPVAAEYRPGLFFLREAPLVLPLLSRVPLDGWVALLHGHGMAHPLGAGLASVVGVLLGRPTVGCAGSLLCGRGGEPGEEKGSWSPVWWQGKRVGAFLRTRAGVKPLVVSVGHGLTLEEAVGLVHAASVYRFPEPLRLADALARKSLRAAAGGV</sequence>
<gene>
    <name evidence="6" type="ORF">EG19_12310</name>
</gene>
<keyword evidence="2" id="KW-0963">Cytoplasm</keyword>
<dbReference type="STRING" id="1312852.EG19_12310"/>
<keyword evidence="7" id="KW-1185">Reference proteome</keyword>
<dbReference type="GO" id="GO:0003727">
    <property type="term" value="F:single-stranded RNA binding"/>
    <property type="evidence" value="ECO:0007669"/>
    <property type="project" value="TreeGrafter"/>
</dbReference>
<evidence type="ECO:0000256" key="4">
    <source>
        <dbReference type="ARBA" id="ARBA00022759"/>
    </source>
</evidence>
<dbReference type="Pfam" id="PF04493">
    <property type="entry name" value="Endonuclease_5"/>
    <property type="match status" value="1"/>
</dbReference>
<dbReference type="PANTHER" id="PTHR28511">
    <property type="entry name" value="ENDONUCLEASE V"/>
    <property type="match status" value="1"/>
</dbReference>
<dbReference type="GO" id="GO:0016891">
    <property type="term" value="F:RNA endonuclease activity producing 5'-phosphomonoesters, hydrolytic mechanism"/>
    <property type="evidence" value="ECO:0007669"/>
    <property type="project" value="TreeGrafter"/>
</dbReference>
<dbReference type="Gene3D" id="3.30.2170.10">
    <property type="entry name" value="archaeoglobus fulgidus dsm 4304 superfamily"/>
    <property type="match status" value="1"/>
</dbReference>
<proteinExistence type="predicted"/>
<reference evidence="6 7" key="1">
    <citation type="submission" date="2014-04" db="EMBL/GenBank/DDBJ databases">
        <title>The Genome Sequence of Thermoanaerobaculum aquaticum MP-01, The First Cultivated Group 23 Acidobacterium.</title>
        <authorList>
            <person name="Stamps B.W."/>
            <person name="Losey N.A."/>
            <person name="Lawson P.A."/>
            <person name="Stevenson B.S."/>
        </authorList>
    </citation>
    <scope>NUCLEOTIDE SEQUENCE [LARGE SCALE GENOMIC DNA]</scope>
    <source>
        <strain evidence="6 7">MP-01</strain>
    </source>
</reference>
<evidence type="ECO:0000313" key="6">
    <source>
        <dbReference type="EMBL" id="KDA54258.1"/>
    </source>
</evidence>
<evidence type="ECO:0000256" key="5">
    <source>
        <dbReference type="ARBA" id="ARBA00022801"/>
    </source>
</evidence>
<dbReference type="PANTHER" id="PTHR28511:SF1">
    <property type="entry name" value="ENDONUCLEASE V"/>
    <property type="match status" value="1"/>
</dbReference>
<comment type="caution">
    <text evidence="6">The sequence shown here is derived from an EMBL/GenBank/DDBJ whole genome shotgun (WGS) entry which is preliminary data.</text>
</comment>
<keyword evidence="3" id="KW-0540">Nuclease</keyword>
<dbReference type="InterPro" id="IPR007581">
    <property type="entry name" value="Endonuclease-V"/>
</dbReference>
<dbReference type="GO" id="GO:0005737">
    <property type="term" value="C:cytoplasm"/>
    <property type="evidence" value="ECO:0007669"/>
    <property type="project" value="UniProtKB-SubCell"/>
</dbReference>
<evidence type="ECO:0000313" key="7">
    <source>
        <dbReference type="Proteomes" id="UP000027284"/>
    </source>
</evidence>
<accession>A0A062XTT3</accession>
<dbReference type="AlphaFoldDB" id="A0A062XTT3"/>
<keyword evidence="5" id="KW-0378">Hydrolase</keyword>
<name>A0A062XTT3_9BACT</name>
<organism evidence="6 7">
    <name type="scientific">Thermoanaerobaculum aquaticum</name>
    <dbReference type="NCBI Taxonomy" id="1312852"/>
    <lineage>
        <taxon>Bacteria</taxon>
        <taxon>Pseudomonadati</taxon>
        <taxon>Acidobacteriota</taxon>
        <taxon>Thermoanaerobaculia</taxon>
        <taxon>Thermoanaerobaculales</taxon>
        <taxon>Thermoanaerobaculaceae</taxon>
        <taxon>Thermoanaerobaculum</taxon>
    </lineage>
</organism>
<dbReference type="Proteomes" id="UP000027284">
    <property type="component" value="Unassembled WGS sequence"/>
</dbReference>
<dbReference type="CDD" id="cd06559">
    <property type="entry name" value="Endonuclease_V"/>
    <property type="match status" value="1"/>
</dbReference>
<evidence type="ECO:0000256" key="2">
    <source>
        <dbReference type="ARBA" id="ARBA00022490"/>
    </source>
</evidence>
<dbReference type="GO" id="GO:0006281">
    <property type="term" value="P:DNA repair"/>
    <property type="evidence" value="ECO:0007669"/>
    <property type="project" value="InterPro"/>
</dbReference>
<evidence type="ECO:0000256" key="3">
    <source>
        <dbReference type="ARBA" id="ARBA00022722"/>
    </source>
</evidence>
<dbReference type="EMBL" id="JMFG01000009">
    <property type="protein sequence ID" value="KDA54258.1"/>
    <property type="molecule type" value="Genomic_DNA"/>
</dbReference>
<evidence type="ECO:0008006" key="8">
    <source>
        <dbReference type="Google" id="ProtNLM"/>
    </source>
</evidence>